<organism evidence="2 3">
    <name type="scientific">Glossina austeni</name>
    <name type="common">Savannah tsetse fly</name>
    <dbReference type="NCBI Taxonomy" id="7395"/>
    <lineage>
        <taxon>Eukaryota</taxon>
        <taxon>Metazoa</taxon>
        <taxon>Ecdysozoa</taxon>
        <taxon>Arthropoda</taxon>
        <taxon>Hexapoda</taxon>
        <taxon>Insecta</taxon>
        <taxon>Pterygota</taxon>
        <taxon>Neoptera</taxon>
        <taxon>Endopterygota</taxon>
        <taxon>Diptera</taxon>
        <taxon>Brachycera</taxon>
        <taxon>Muscomorpha</taxon>
        <taxon>Hippoboscoidea</taxon>
        <taxon>Glossinidae</taxon>
        <taxon>Glossina</taxon>
    </lineage>
</organism>
<dbReference type="Proteomes" id="UP000078200">
    <property type="component" value="Unassembled WGS sequence"/>
</dbReference>
<proteinExistence type="predicted"/>
<protein>
    <submittedName>
        <fullName evidence="2">Uncharacterized protein</fullName>
    </submittedName>
</protein>
<accession>A0A1A9VQH9</accession>
<dbReference type="VEuPathDB" id="VectorBase:GAUT044397"/>
<reference evidence="2" key="1">
    <citation type="submission" date="2020-05" db="UniProtKB">
        <authorList>
            <consortium name="EnsemblMetazoa"/>
        </authorList>
    </citation>
    <scope>IDENTIFICATION</scope>
    <source>
        <strain evidence="2">TTRI</strain>
    </source>
</reference>
<evidence type="ECO:0000256" key="1">
    <source>
        <dbReference type="SAM" id="MobiDB-lite"/>
    </source>
</evidence>
<dbReference type="AlphaFoldDB" id="A0A1A9VQH9"/>
<sequence>MPAPKSLGRHISVAFIASSCEESNKETLSKSKKNGNYHDDEEPKGDCPIAVEEKETRQTIFVFLANVEKAHAQQPRTIDWDFIFNEMAYRITMTRKGLKYVVLLPRKVAGHTKSDKEGRETVRS</sequence>
<evidence type="ECO:0000313" key="3">
    <source>
        <dbReference type="Proteomes" id="UP000078200"/>
    </source>
</evidence>
<dbReference type="PROSITE" id="PS51257">
    <property type="entry name" value="PROKAR_LIPOPROTEIN"/>
    <property type="match status" value="1"/>
</dbReference>
<name>A0A1A9VQH9_GLOAU</name>
<dbReference type="EnsemblMetazoa" id="GAUT044397-RA">
    <property type="protein sequence ID" value="GAUT044397-PA"/>
    <property type="gene ID" value="GAUT044397"/>
</dbReference>
<keyword evidence="3" id="KW-1185">Reference proteome</keyword>
<feature type="region of interest" description="Disordered" evidence="1">
    <location>
        <begin position="23"/>
        <end position="50"/>
    </location>
</feature>
<evidence type="ECO:0000313" key="2">
    <source>
        <dbReference type="EnsemblMetazoa" id="GAUT044397-PA"/>
    </source>
</evidence>